<organism evidence="5 6">
    <name type="scientific">Streptococcus pneumoniae</name>
    <dbReference type="NCBI Taxonomy" id="1313"/>
    <lineage>
        <taxon>Bacteria</taxon>
        <taxon>Bacillati</taxon>
        <taxon>Bacillota</taxon>
        <taxon>Bacilli</taxon>
        <taxon>Lactobacillales</taxon>
        <taxon>Streptococcaceae</taxon>
        <taxon>Streptococcus</taxon>
    </lineage>
</organism>
<evidence type="ECO:0000313" key="6">
    <source>
        <dbReference type="Proteomes" id="UP000314170"/>
    </source>
</evidence>
<sequence length="609" mass="73410">MVITKHFAIHGKSYRRKIIKYILNPDKTKNLALVSDYGMRNFLDFPSYDEMVQMYHENFISNDTLYNFRHARLEEKQRKIHAHHIIQSFSPDDHLTPEQINRIGYETAKELTGGRFRFIVATHVDKDHIHNHIILNSIDKNSDKKFLWDYKAERNLRMVSDRLSKIVGAKIIENRYSHHQYEVYRKTNYKYEIKQRVYFLIENSKNFEAFKKKAKDLHLKIDFRHKHVTFFMTDSNMKQVVRDNKLNRKQPYNETYFKKKFVQREIINILEFLLPKMKNMNELIQQAEFFGLKIILKAKHVLFEFDGIKFSEQELVKSNQYSVSYFQDYFNNKNDTFGLDNKNLVELYNEEKLIKEKKLPTEDMVWKSYQDFKRNRDAVHEFEVELNLNQIEEVVDDGIYIKVQFGIRQEGLIFVPNIQINMEEEKVKVFLRETSSYYVYHKDLAEKNRFMKGKTLIRQFNLQYEQQYMYRRISLSKIKEKIEQLDFLMSAENSPNDFEDITNDFIAQISYLENMIEQVQNKIDDLTNLEEVLLNNTTNSSSNLENSIQDKSSVDKIEKDLYIYKGKIEKLKEQHREAINLFEMFNKTIKKYKKKQNMKSIEENEIHLE</sequence>
<feature type="domain" description="MobA/VirD2-like nuclease" evidence="2">
    <location>
        <begin position="69"/>
        <end position="165"/>
    </location>
</feature>
<feature type="domain" description="Group II intron-interrupted relaxase LtrB C-terminal" evidence="3">
    <location>
        <begin position="476"/>
        <end position="587"/>
    </location>
</feature>
<dbReference type="AlphaFoldDB" id="A0A4N2G4W9"/>
<dbReference type="Pfam" id="PF20874">
    <property type="entry name" value="Relaxase_M"/>
    <property type="match status" value="1"/>
</dbReference>
<evidence type="ECO:0000256" key="1">
    <source>
        <dbReference type="SAM" id="Coils"/>
    </source>
</evidence>
<dbReference type="InterPro" id="IPR021112">
    <property type="entry name" value="LtrB_C"/>
</dbReference>
<dbReference type="EMBL" id="CABBZR010000003">
    <property type="protein sequence ID" value="VSJ51615.1"/>
    <property type="molecule type" value="Genomic_DNA"/>
</dbReference>
<accession>A0A4N2G4W9</accession>
<dbReference type="InterPro" id="IPR005094">
    <property type="entry name" value="Endonuclease_MobA/VirD2"/>
</dbReference>
<evidence type="ECO:0000259" key="4">
    <source>
        <dbReference type="Pfam" id="PF20874"/>
    </source>
</evidence>
<gene>
    <name evidence="5" type="ORF">SAMEA104154639_00762</name>
</gene>
<evidence type="ECO:0000259" key="3">
    <source>
        <dbReference type="Pfam" id="PF11083"/>
    </source>
</evidence>
<name>A0A4N2G4W9_STREE</name>
<dbReference type="Pfam" id="PF11083">
    <property type="entry name" value="Relaxase_C"/>
    <property type="match status" value="1"/>
</dbReference>
<feature type="domain" description="Group II intron-interrupted relaxase LtrB central" evidence="4">
    <location>
        <begin position="380"/>
        <end position="461"/>
    </location>
</feature>
<dbReference type="NCBIfam" id="NF040665">
    <property type="entry name" value="relax_SAG1250"/>
    <property type="match status" value="1"/>
</dbReference>
<keyword evidence="1" id="KW-0175">Coiled coil</keyword>
<feature type="coiled-coil region" evidence="1">
    <location>
        <begin position="509"/>
        <end position="588"/>
    </location>
</feature>
<dbReference type="Proteomes" id="UP000314170">
    <property type="component" value="Unassembled WGS sequence"/>
</dbReference>
<proteinExistence type="predicted"/>
<evidence type="ECO:0000259" key="2">
    <source>
        <dbReference type="Pfam" id="PF03432"/>
    </source>
</evidence>
<dbReference type="InterPro" id="IPR048299">
    <property type="entry name" value="LtrB_central"/>
</dbReference>
<dbReference type="Pfam" id="PF03432">
    <property type="entry name" value="Relaxase"/>
    <property type="match status" value="1"/>
</dbReference>
<evidence type="ECO:0000313" key="5">
    <source>
        <dbReference type="EMBL" id="VSJ51615.1"/>
    </source>
</evidence>
<protein>
    <submittedName>
        <fullName evidence="5">Relaxase</fullName>
    </submittedName>
</protein>
<reference evidence="5 6" key="1">
    <citation type="submission" date="2019-04" db="EMBL/GenBank/DDBJ databases">
        <authorList>
            <consortium name="Pathogen Informatics"/>
        </authorList>
    </citation>
    <scope>NUCLEOTIDE SEQUENCE [LARGE SCALE GENOMIC DNA]</scope>
    <source>
        <strain evidence="5 6">GPSC38</strain>
    </source>
</reference>